<keyword evidence="3" id="KW-0732">Signal</keyword>
<dbReference type="Proteomes" id="UP000060602">
    <property type="component" value="Chromosome"/>
</dbReference>
<proteinExistence type="predicted"/>
<protein>
    <recommendedName>
        <fullName evidence="6">Protein BatD</fullName>
    </recommendedName>
</protein>
<evidence type="ECO:0008006" key="6">
    <source>
        <dbReference type="Google" id="ProtNLM"/>
    </source>
</evidence>
<keyword evidence="2" id="KW-0812">Transmembrane</keyword>
<evidence type="ECO:0000256" key="1">
    <source>
        <dbReference type="SAM" id="MobiDB-lite"/>
    </source>
</evidence>
<dbReference type="AlphaFoldDB" id="A0A2L0PTE7"/>
<feature type="signal peptide" evidence="3">
    <location>
        <begin position="1"/>
        <end position="22"/>
    </location>
</feature>
<reference evidence="5" key="1">
    <citation type="submission" date="2015-12" db="EMBL/GenBank/DDBJ databases">
        <title>FDA dAtabase for Regulatory Grade micrObial Sequences (FDA-ARGOS): Supporting development and validation of Infectious Disease Dx tests.</title>
        <authorList>
            <person name="Case J."/>
            <person name="Tallon L."/>
            <person name="Sadzewicz L."/>
            <person name="Sengamalay N."/>
            <person name="Ott S."/>
            <person name="Godinez A."/>
            <person name="Nagaraj S."/>
            <person name="Nadendla S."/>
            <person name="Sichtig H."/>
        </authorList>
    </citation>
    <scope>NUCLEOTIDE SEQUENCE [LARGE SCALE GENOMIC DNA]</scope>
    <source>
        <strain evidence="5">FDAARGOS_147</strain>
    </source>
</reference>
<dbReference type="EMBL" id="CP014060">
    <property type="protein sequence ID" value="AUZ17943.1"/>
    <property type="molecule type" value="Genomic_DNA"/>
</dbReference>
<name>A0A2L0PTE7_ALCXX</name>
<organism evidence="4 5">
    <name type="scientific">Alcaligenes xylosoxydans xylosoxydans</name>
    <name type="common">Achromobacter xylosoxidans</name>
    <dbReference type="NCBI Taxonomy" id="85698"/>
    <lineage>
        <taxon>Bacteria</taxon>
        <taxon>Pseudomonadati</taxon>
        <taxon>Pseudomonadota</taxon>
        <taxon>Betaproteobacteria</taxon>
        <taxon>Burkholderiales</taxon>
        <taxon>Alcaligenaceae</taxon>
        <taxon>Achromobacter</taxon>
    </lineage>
</organism>
<feature type="transmembrane region" description="Helical" evidence="2">
    <location>
        <begin position="288"/>
        <end position="310"/>
    </location>
</feature>
<evidence type="ECO:0000256" key="3">
    <source>
        <dbReference type="SAM" id="SignalP"/>
    </source>
</evidence>
<sequence length="453" mass="47446">MKPGLLASLLCALALAGGPAAAQEAPPELRVRASIQDADPITPGATVALQLDVLTPTWFTQPPQLPALTLPGVMVTPASGEGAILHQTIDGVAYSGLRYTYLLSPTTAGAVTVPPLQVSAKVGPGQRDAAGASQALSFAVAAATGAPTAAPPPEVSQAFGLAPDPVIVGGRITRSVTQRAMGMQPMLLAPAPLRDVPGFKRYPHEPEVTTLTDGRGGFLGGQRIDRADYEPLAAGESILPALSWDAPGAGSTQVRLPARGFQVGAAPAATPPFSLADDLAHLRQGLRWVIPLAWVHAAAAVLALALLAWLARTPLQRMATAARTHWRAARARYRAGERHAWRQWRHASGSPATGLTAFYRWLRLAARAPDLRGALHAAPTPQRDAGATLLEATYGPTRQGAAPRMQWLAASRAWRRAWRAAATRPAPHALPHHLNPRPEGASATGRGPARSNA</sequence>
<evidence type="ECO:0000313" key="5">
    <source>
        <dbReference type="Proteomes" id="UP000060602"/>
    </source>
</evidence>
<accession>A0A2L0PTE7</accession>
<keyword evidence="2" id="KW-1133">Transmembrane helix</keyword>
<evidence type="ECO:0000256" key="2">
    <source>
        <dbReference type="SAM" id="Phobius"/>
    </source>
</evidence>
<dbReference type="RefSeq" id="WP_104021448.1">
    <property type="nucleotide sequence ID" value="NZ_CP014060.2"/>
</dbReference>
<feature type="region of interest" description="Disordered" evidence="1">
    <location>
        <begin position="425"/>
        <end position="453"/>
    </location>
</feature>
<evidence type="ECO:0000313" key="4">
    <source>
        <dbReference type="EMBL" id="AUZ17943.1"/>
    </source>
</evidence>
<feature type="chain" id="PRO_5014862730" description="Protein BatD" evidence="3">
    <location>
        <begin position="23"/>
        <end position="453"/>
    </location>
</feature>
<gene>
    <name evidence="4" type="ORF">AL504_31210</name>
</gene>
<keyword evidence="2" id="KW-0472">Membrane</keyword>